<dbReference type="PANTHER" id="PTHR43537:SF5">
    <property type="entry name" value="UXU OPERON TRANSCRIPTIONAL REGULATOR"/>
    <property type="match status" value="1"/>
</dbReference>
<organism evidence="6 8">
    <name type="scientific">Serratia marcescens</name>
    <dbReference type="NCBI Taxonomy" id="615"/>
    <lineage>
        <taxon>Bacteria</taxon>
        <taxon>Pseudomonadati</taxon>
        <taxon>Pseudomonadota</taxon>
        <taxon>Gammaproteobacteria</taxon>
        <taxon>Enterobacterales</taxon>
        <taxon>Yersiniaceae</taxon>
        <taxon>Serratia</taxon>
    </lineage>
</organism>
<dbReference type="Proteomes" id="UP000247823">
    <property type="component" value="Unassembled WGS sequence"/>
</dbReference>
<dbReference type="PANTHER" id="PTHR43537">
    <property type="entry name" value="TRANSCRIPTIONAL REGULATOR, GNTR FAMILY"/>
    <property type="match status" value="1"/>
</dbReference>
<dbReference type="Proteomes" id="UP000050489">
    <property type="component" value="Unassembled WGS sequence"/>
</dbReference>
<dbReference type="Gene3D" id="1.10.10.10">
    <property type="entry name" value="Winged helix-like DNA-binding domain superfamily/Winged helix DNA-binding domain"/>
    <property type="match status" value="1"/>
</dbReference>
<dbReference type="SMART" id="SM00895">
    <property type="entry name" value="FCD"/>
    <property type="match status" value="1"/>
</dbReference>
<reference evidence="7 10" key="5">
    <citation type="submission" date="2018-06" db="EMBL/GenBank/DDBJ databases">
        <title>Serratia marcescens genome sequencing and assembly.</title>
        <authorList>
            <person name="Martins R.C.R."/>
            <person name="Perdigao-Neto L.V."/>
            <person name="Costa S.F."/>
            <person name="Levin A.S.S."/>
        </authorList>
    </citation>
    <scope>NUCLEOTIDE SEQUENCE [LARGE SCALE GENOMIC DNA]</scope>
    <source>
        <strain evidence="7 10">1283</strain>
    </source>
</reference>
<dbReference type="PROSITE" id="PS50949">
    <property type="entry name" value="HTH_GNTR"/>
    <property type="match status" value="1"/>
</dbReference>
<dbReference type="SUPFAM" id="SSF48008">
    <property type="entry name" value="GntR ligand-binding domain-like"/>
    <property type="match status" value="1"/>
</dbReference>
<keyword evidence="3" id="KW-0804">Transcription</keyword>
<dbReference type="SMART" id="SM00345">
    <property type="entry name" value="HTH_GNTR"/>
    <property type="match status" value="1"/>
</dbReference>
<keyword evidence="10" id="KW-1185">Reference proteome</keyword>
<dbReference type="RefSeq" id="WP_047727760.1">
    <property type="nucleotide sequence ID" value="NZ_CADDTT010000003.1"/>
</dbReference>
<evidence type="ECO:0000313" key="6">
    <source>
        <dbReference type="EMBL" id="OCO83344.1"/>
    </source>
</evidence>
<reference evidence="10" key="4">
    <citation type="submission" date="2018-06" db="EMBL/GenBank/DDBJ databases">
        <title>Serratia marcescens genome sequencing and assembly.</title>
        <authorList>
            <person name="Martins R.C."/>
            <person name="Perdigao-Neto L.V."/>
            <person name="Costa S.F."/>
            <person name="Levin A.S.S."/>
        </authorList>
    </citation>
    <scope>NUCLEOTIDE SEQUENCE [LARGE SCALE GENOMIC DNA]</scope>
    <source>
        <strain evidence="10">1283</strain>
    </source>
</reference>
<dbReference type="InterPro" id="IPR036388">
    <property type="entry name" value="WH-like_DNA-bd_sf"/>
</dbReference>
<dbReference type="CDD" id="cd07377">
    <property type="entry name" value="WHTH_GntR"/>
    <property type="match status" value="1"/>
</dbReference>
<dbReference type="EMBL" id="LJEX02000104">
    <property type="protein sequence ID" value="OCO83344.1"/>
    <property type="molecule type" value="Genomic_DNA"/>
</dbReference>
<evidence type="ECO:0000313" key="5">
    <source>
        <dbReference type="EMBL" id="AWL67016.1"/>
    </source>
</evidence>
<evidence type="ECO:0000256" key="3">
    <source>
        <dbReference type="ARBA" id="ARBA00023163"/>
    </source>
</evidence>
<dbReference type="InterPro" id="IPR036390">
    <property type="entry name" value="WH_DNA-bd_sf"/>
</dbReference>
<dbReference type="EMBL" id="CP029449">
    <property type="protein sequence ID" value="AWL67016.1"/>
    <property type="molecule type" value="Genomic_DNA"/>
</dbReference>
<reference evidence="7" key="6">
    <citation type="submission" date="2018-06" db="EMBL/GenBank/DDBJ databases">
        <authorList>
            <person name="Martins R.C."/>
            <person name="Perdigao-Neto L.V."/>
            <person name="Costa S.F."/>
            <person name="Levin A.S.S."/>
        </authorList>
    </citation>
    <scope>NUCLEOTIDE SEQUENCE</scope>
    <source>
        <strain evidence="7">1283</strain>
    </source>
</reference>
<dbReference type="AlphaFoldDB" id="A0A0G3SHP4"/>
<dbReference type="InterPro" id="IPR011711">
    <property type="entry name" value="GntR_C"/>
</dbReference>
<dbReference type="EMBL" id="QJQB01000089">
    <property type="protein sequence ID" value="PYA73044.1"/>
    <property type="molecule type" value="Genomic_DNA"/>
</dbReference>
<reference evidence="8" key="1">
    <citation type="submission" date="2016-04" db="EMBL/GenBank/DDBJ databases">
        <authorList>
            <person name="Osei Sekyere J."/>
            <person name="Sivertsen A."/>
            <person name="Pedersen A.T."/>
            <person name="Sundsfjord A."/>
        </authorList>
    </citation>
    <scope>NUCLEOTIDE SEQUENCE [LARGE SCALE GENOMIC DNA]</scope>
    <source>
        <strain evidence="8">945174350</strain>
    </source>
</reference>
<evidence type="ECO:0000313" key="10">
    <source>
        <dbReference type="Proteomes" id="UP000247823"/>
    </source>
</evidence>
<dbReference type="Pfam" id="PF07729">
    <property type="entry name" value="FCD"/>
    <property type="match status" value="1"/>
</dbReference>
<accession>A0A0G3SHP4</accession>
<sequence length="239" mass="27059">MIRKVTRQKASHQVLAQLKAGINDGTFPVGEKLPSENVLADAFGVSRVPVREALGVLEVSGIISSRQGGGHRVEQHSLLSKYEPLVMEVADHREVEALLEMREVMEQQAARMAAERRTEQELQAIEQAHLAFRHCTLHDGQIGYRQDYLFHRAIMQASHNPFFVQILDNMHELYLGVLVYSLSKNLGRQAERQRVIDEHERVFIAIRDGDAAAATAAMQSHLNNVRGKLRRLENEEQEP</sequence>
<evidence type="ECO:0000256" key="2">
    <source>
        <dbReference type="ARBA" id="ARBA00023125"/>
    </source>
</evidence>
<evidence type="ECO:0000313" key="7">
    <source>
        <dbReference type="EMBL" id="PYA73044.1"/>
    </source>
</evidence>
<name>A0A0G3SHP4_SERMA</name>
<gene>
    <name evidence="6" type="ORF">AN695_0219015</name>
    <name evidence="5" type="ORF">DKC05_04705</name>
    <name evidence="7" type="ORF">DMW51_04505</name>
</gene>
<dbReference type="GO" id="GO:0003677">
    <property type="term" value="F:DNA binding"/>
    <property type="evidence" value="ECO:0007669"/>
    <property type="project" value="UniProtKB-KW"/>
</dbReference>
<evidence type="ECO:0000259" key="4">
    <source>
        <dbReference type="PROSITE" id="PS50949"/>
    </source>
</evidence>
<dbReference type="InterPro" id="IPR008920">
    <property type="entry name" value="TF_FadR/GntR_C"/>
</dbReference>
<evidence type="ECO:0000256" key="1">
    <source>
        <dbReference type="ARBA" id="ARBA00023015"/>
    </source>
</evidence>
<dbReference type="Proteomes" id="UP000245399">
    <property type="component" value="Chromosome"/>
</dbReference>
<dbReference type="SUPFAM" id="SSF46785">
    <property type="entry name" value="Winged helix' DNA-binding domain"/>
    <property type="match status" value="1"/>
</dbReference>
<reference evidence="6" key="2">
    <citation type="journal article" date="2017" name="PLoS ONE">
        <title>Genomic and phenotypic characterisation of fluoroquinolone resistance mechanisms in Enterobacteriaceae in Durban, South Africa.</title>
        <authorList>
            <person name="Osei Sekyere J."/>
            <person name="Amoako D.G."/>
        </authorList>
    </citation>
    <scope>NUCLEOTIDE SEQUENCE</scope>
    <source>
        <strain evidence="6">945174350</strain>
    </source>
</reference>
<protein>
    <submittedName>
        <fullName evidence="5">FadR family transcriptional regulator</fullName>
    </submittedName>
    <submittedName>
        <fullName evidence="6">GntR family transcriptional regulator</fullName>
    </submittedName>
</protein>
<dbReference type="PRINTS" id="PR00035">
    <property type="entry name" value="HTHGNTR"/>
</dbReference>
<dbReference type="InterPro" id="IPR000524">
    <property type="entry name" value="Tscrpt_reg_HTH_GntR"/>
</dbReference>
<evidence type="ECO:0000313" key="8">
    <source>
        <dbReference type="Proteomes" id="UP000050489"/>
    </source>
</evidence>
<keyword evidence="1" id="KW-0805">Transcription regulation</keyword>
<reference evidence="5 9" key="3">
    <citation type="submission" date="2018-05" db="EMBL/GenBank/DDBJ databases">
        <title>Klebsiella quasipneumonaiae provides a window into carbapenemase gene transfer, plasmid rearrangements and nosocomial acquisition from the hospital environment.</title>
        <authorList>
            <person name="Mathers A.J."/>
            <person name="Vegesana K."/>
            <person name="Stoesser N."/>
            <person name="Crook D."/>
            <person name="Vaughan A."/>
            <person name="Barry K."/>
            <person name="Parikh H."/>
            <person name="Sebra R."/>
            <person name="Kotay S."/>
            <person name="Walker A.S."/>
            <person name="Sheppard A.E."/>
        </authorList>
    </citation>
    <scope>NUCLEOTIDE SEQUENCE [LARGE SCALE GENOMIC DNA]</scope>
    <source>
        <strain evidence="5 9">CAV1761</strain>
    </source>
</reference>
<feature type="domain" description="HTH gntR-type" evidence="4">
    <location>
        <begin position="8"/>
        <end position="76"/>
    </location>
</feature>
<dbReference type="Gene3D" id="1.20.120.530">
    <property type="entry name" value="GntR ligand-binding domain-like"/>
    <property type="match status" value="1"/>
</dbReference>
<dbReference type="Pfam" id="PF00392">
    <property type="entry name" value="GntR"/>
    <property type="match status" value="1"/>
</dbReference>
<dbReference type="GO" id="GO:0003700">
    <property type="term" value="F:DNA-binding transcription factor activity"/>
    <property type="evidence" value="ECO:0007669"/>
    <property type="project" value="InterPro"/>
</dbReference>
<proteinExistence type="predicted"/>
<keyword evidence="2" id="KW-0238">DNA-binding</keyword>
<evidence type="ECO:0000313" key="9">
    <source>
        <dbReference type="Proteomes" id="UP000245399"/>
    </source>
</evidence>